<evidence type="ECO:0000259" key="8">
    <source>
        <dbReference type="PROSITE" id="PS50235"/>
    </source>
</evidence>
<evidence type="ECO:0000256" key="5">
    <source>
        <dbReference type="ARBA" id="ARBA00022801"/>
    </source>
</evidence>
<dbReference type="Pfam" id="PF00443">
    <property type="entry name" value="UCH"/>
    <property type="match status" value="1"/>
</dbReference>
<dbReference type="PANTHER" id="PTHR43982">
    <property type="entry name" value="UBIQUITIN CARBOXYL-TERMINAL HYDROLASE"/>
    <property type="match status" value="1"/>
</dbReference>
<dbReference type="EC" id="3.4.19.12" evidence="2"/>
<keyword evidence="5" id="KW-0378">Hydrolase</keyword>
<dbReference type="CTD" id="9097"/>
<evidence type="ECO:0000256" key="2">
    <source>
        <dbReference type="ARBA" id="ARBA00012759"/>
    </source>
</evidence>
<keyword evidence="4" id="KW-0833">Ubl conjugation pathway</keyword>
<gene>
    <name evidence="10" type="primary">LOC113503276</name>
</gene>
<dbReference type="InterPro" id="IPR044635">
    <property type="entry name" value="UBP14-like"/>
</dbReference>
<dbReference type="Gene3D" id="3.90.70.10">
    <property type="entry name" value="Cysteine proteinases"/>
    <property type="match status" value="1"/>
</dbReference>
<evidence type="ECO:0000256" key="4">
    <source>
        <dbReference type="ARBA" id="ARBA00022786"/>
    </source>
</evidence>
<dbReference type="InParanoid" id="A0A7E5WJG2"/>
<name>A0A7E5WJG2_TRINI</name>
<feature type="region of interest" description="Disordered" evidence="7">
    <location>
        <begin position="50"/>
        <end position="110"/>
    </location>
</feature>
<dbReference type="SUPFAM" id="SSF54001">
    <property type="entry name" value="Cysteine proteinases"/>
    <property type="match status" value="1"/>
</dbReference>
<evidence type="ECO:0000313" key="10">
    <source>
        <dbReference type="RefSeq" id="XP_026740925.1"/>
    </source>
</evidence>
<dbReference type="InterPro" id="IPR018200">
    <property type="entry name" value="USP_CS"/>
</dbReference>
<feature type="compositionally biased region" description="Acidic residues" evidence="7">
    <location>
        <begin position="656"/>
        <end position="665"/>
    </location>
</feature>
<dbReference type="GO" id="GO:0004843">
    <property type="term" value="F:cysteine-type deubiquitinase activity"/>
    <property type="evidence" value="ECO:0007669"/>
    <property type="project" value="UniProtKB-EC"/>
</dbReference>
<dbReference type="InterPro" id="IPR001394">
    <property type="entry name" value="Peptidase_C19_UCH"/>
</dbReference>
<organism evidence="9 10">
    <name type="scientific">Trichoplusia ni</name>
    <name type="common">Cabbage looper</name>
    <dbReference type="NCBI Taxonomy" id="7111"/>
    <lineage>
        <taxon>Eukaryota</taxon>
        <taxon>Metazoa</taxon>
        <taxon>Ecdysozoa</taxon>
        <taxon>Arthropoda</taxon>
        <taxon>Hexapoda</taxon>
        <taxon>Insecta</taxon>
        <taxon>Pterygota</taxon>
        <taxon>Neoptera</taxon>
        <taxon>Endopterygota</taxon>
        <taxon>Lepidoptera</taxon>
        <taxon>Glossata</taxon>
        <taxon>Ditrysia</taxon>
        <taxon>Noctuoidea</taxon>
        <taxon>Noctuidae</taxon>
        <taxon>Plusiinae</taxon>
        <taxon>Trichoplusia</taxon>
    </lineage>
</organism>
<evidence type="ECO:0000256" key="3">
    <source>
        <dbReference type="ARBA" id="ARBA00022670"/>
    </source>
</evidence>
<comment type="catalytic activity">
    <reaction evidence="1">
        <text>Thiol-dependent hydrolysis of ester, thioester, amide, peptide and isopeptide bonds formed by the C-terminal Gly of ubiquitin (a 76-residue protein attached to proteins as an intracellular targeting signal).</text>
        <dbReference type="EC" id="3.4.19.12"/>
    </reaction>
</comment>
<dbReference type="Proteomes" id="UP000322000">
    <property type="component" value="Chromosome 2"/>
</dbReference>
<keyword evidence="9" id="KW-1185">Reference proteome</keyword>
<dbReference type="PROSITE" id="PS00973">
    <property type="entry name" value="USP_2"/>
    <property type="match status" value="1"/>
</dbReference>
<dbReference type="GO" id="GO:0070628">
    <property type="term" value="F:proteasome binding"/>
    <property type="evidence" value="ECO:0007669"/>
    <property type="project" value="TreeGrafter"/>
</dbReference>
<dbReference type="AlphaFoldDB" id="A0A7E5WJG2"/>
<accession>A0A7E5WJG2</accession>
<evidence type="ECO:0000256" key="6">
    <source>
        <dbReference type="ARBA" id="ARBA00022807"/>
    </source>
</evidence>
<evidence type="ECO:0000313" key="9">
    <source>
        <dbReference type="Proteomes" id="UP000322000"/>
    </source>
</evidence>
<dbReference type="OrthoDB" id="333239at2759"/>
<keyword evidence="6" id="KW-0788">Thiol protease</keyword>
<dbReference type="RefSeq" id="XP_026740925.1">
    <property type="nucleotide sequence ID" value="XM_026885124.1"/>
</dbReference>
<dbReference type="InterPro" id="IPR028889">
    <property type="entry name" value="USP"/>
</dbReference>
<evidence type="ECO:0000256" key="1">
    <source>
        <dbReference type="ARBA" id="ARBA00000707"/>
    </source>
</evidence>
<dbReference type="PANTHER" id="PTHR43982:SF1">
    <property type="entry name" value="UBIQUITIN CARBOXYL-TERMINAL HYDROLASE 14"/>
    <property type="match status" value="1"/>
</dbReference>
<feature type="domain" description="USP" evidence="8">
    <location>
        <begin position="247"/>
        <end position="647"/>
    </location>
</feature>
<proteinExistence type="predicted"/>
<dbReference type="PROSITE" id="PS50235">
    <property type="entry name" value="USP_3"/>
    <property type="match status" value="1"/>
</dbReference>
<dbReference type="KEGG" id="tnl:113503276"/>
<reference evidence="10" key="1">
    <citation type="submission" date="2025-08" db="UniProtKB">
        <authorList>
            <consortium name="RefSeq"/>
        </authorList>
    </citation>
    <scope>IDENTIFICATION</scope>
</reference>
<keyword evidence="3" id="KW-0645">Protease</keyword>
<protein>
    <recommendedName>
        <fullName evidence="2">ubiquitinyl hydrolase 1</fullName>
        <ecNumber evidence="2">3.4.19.12</ecNumber>
    </recommendedName>
</protein>
<dbReference type="GeneID" id="113503276"/>
<dbReference type="GO" id="GO:0016579">
    <property type="term" value="P:protein deubiquitination"/>
    <property type="evidence" value="ECO:0007669"/>
    <property type="project" value="InterPro"/>
</dbReference>
<feature type="region of interest" description="Disordered" evidence="7">
    <location>
        <begin position="297"/>
        <end position="332"/>
    </location>
</feature>
<dbReference type="InterPro" id="IPR038765">
    <property type="entry name" value="Papain-like_cys_pep_sf"/>
</dbReference>
<dbReference type="GO" id="GO:0043161">
    <property type="term" value="P:proteasome-mediated ubiquitin-dependent protein catabolic process"/>
    <property type="evidence" value="ECO:0007669"/>
    <property type="project" value="InterPro"/>
</dbReference>
<feature type="region of interest" description="Disordered" evidence="7">
    <location>
        <begin position="175"/>
        <end position="232"/>
    </location>
</feature>
<evidence type="ECO:0000256" key="7">
    <source>
        <dbReference type="SAM" id="MobiDB-lite"/>
    </source>
</evidence>
<sequence length="676" mass="73944">MGGGLAQQDASECWTEIVRALQARLPAAPGASALRYYPHTVWAAAWRSRTPPSAGQRSCARCRPACPPRPAPPRSGTTSTLYGRRPGAAGRLRVLDRDRARAAGPPARRARRLRAQVLPPHCMGGGLAQQDASECWTEIVRALQARLPAAPGASALRYYPHTVWAAAWRSRTPPSAGQRSCARCRPACPPRPAPPRSGTTSTLYGRRPGAAGRLRVLDRDRARAAGPPARRARRLRAQVLPPHCMGGGLAQQDASECWTEIVRALQARLPAAPGASALRYYLHTVWAAAWRSRTPPSAGQRSCARCRPACPPRPAPPRSGTTPTLYGRRPGAAGRLRVLDRDRARAAGPPARRARRLRAQVLPPHCMGGGLAQQDASECWTEIVRALQARLPAAPGASALRSSVIEQYFGGTLDVELVCSEADEPPTRTTESFLQLSCFISQDVKYLQSGLRSKMAEQITKMSQTLGRDAIYTKTSKISRLPAYLTVQFVRFYYKEKESINAKILKDVKFPLELDVLELCSPELQERLAPMRSKFKELEDAKVEASLNARNKNHGDSSKEIKKKTALPYWFENDVGSNNSGYYRLQAVLTHRGRSSSSGHYVAWVARGDSWLRCDDDAVSPVTEEEVLKLSGGGDWHCAYLLLYGPKILELPEEDDEPMVTDVSDDTAGVPPTALA</sequence>
<dbReference type="GO" id="GO:0061136">
    <property type="term" value="P:regulation of proteasomal protein catabolic process"/>
    <property type="evidence" value="ECO:0007669"/>
    <property type="project" value="TreeGrafter"/>
</dbReference>
<feature type="region of interest" description="Disordered" evidence="7">
    <location>
        <begin position="656"/>
        <end position="676"/>
    </location>
</feature>